<proteinExistence type="predicted"/>
<organism evidence="2 3">
    <name type="scientific">Rubinisphaera brasiliensis (strain ATCC 49424 / DSM 5305 / JCM 21570 / IAM 15109 / NBRC 103401 / IFAM 1448)</name>
    <name type="common">Planctomyces brasiliensis</name>
    <dbReference type="NCBI Taxonomy" id="756272"/>
    <lineage>
        <taxon>Bacteria</taxon>
        <taxon>Pseudomonadati</taxon>
        <taxon>Planctomycetota</taxon>
        <taxon>Planctomycetia</taxon>
        <taxon>Planctomycetales</taxon>
        <taxon>Planctomycetaceae</taxon>
        <taxon>Rubinisphaera</taxon>
    </lineage>
</organism>
<protein>
    <recommendedName>
        <fullName evidence="4">Signal peptide-domain containing protein</fullName>
    </recommendedName>
</protein>
<dbReference type="KEGG" id="pbs:Plabr_0099"/>
<gene>
    <name evidence="2" type="ordered locus">Plabr_0099</name>
</gene>
<evidence type="ECO:0000256" key="1">
    <source>
        <dbReference type="SAM" id="SignalP"/>
    </source>
</evidence>
<accession>F0SMG7</accession>
<evidence type="ECO:0008006" key="4">
    <source>
        <dbReference type="Google" id="ProtNLM"/>
    </source>
</evidence>
<reference evidence="3" key="1">
    <citation type="submission" date="2011-02" db="EMBL/GenBank/DDBJ databases">
        <title>The complete genome of Planctomyces brasiliensis DSM 5305.</title>
        <authorList>
            <person name="Lucas S."/>
            <person name="Copeland A."/>
            <person name="Lapidus A."/>
            <person name="Bruce D."/>
            <person name="Goodwin L."/>
            <person name="Pitluck S."/>
            <person name="Kyrpides N."/>
            <person name="Mavromatis K."/>
            <person name="Pagani I."/>
            <person name="Ivanova N."/>
            <person name="Ovchinnikova G."/>
            <person name="Lu M."/>
            <person name="Detter J.C."/>
            <person name="Han C."/>
            <person name="Land M."/>
            <person name="Hauser L."/>
            <person name="Markowitz V."/>
            <person name="Cheng J.-F."/>
            <person name="Hugenholtz P."/>
            <person name="Woyke T."/>
            <person name="Wu D."/>
            <person name="Tindall B."/>
            <person name="Pomrenke H.G."/>
            <person name="Brambilla E."/>
            <person name="Klenk H.-P."/>
            <person name="Eisen J.A."/>
        </authorList>
    </citation>
    <scope>NUCLEOTIDE SEQUENCE [LARGE SCALE GENOMIC DNA]</scope>
    <source>
        <strain evidence="3">ATCC 49424 / DSM 5305 / JCM 21570 / NBRC 103401 / IFAM 1448</strain>
    </source>
</reference>
<dbReference type="Proteomes" id="UP000006860">
    <property type="component" value="Chromosome"/>
</dbReference>
<dbReference type="EMBL" id="CP002546">
    <property type="protein sequence ID" value="ADY57729.1"/>
    <property type="molecule type" value="Genomic_DNA"/>
</dbReference>
<feature type="chain" id="PRO_5003260695" description="Signal peptide-domain containing protein" evidence="1">
    <location>
        <begin position="25"/>
        <end position="96"/>
    </location>
</feature>
<name>F0SMG7_RUBBR</name>
<evidence type="ECO:0000313" key="3">
    <source>
        <dbReference type="Proteomes" id="UP000006860"/>
    </source>
</evidence>
<sequence>MKSTFSALAIASAILFGFAAQSEAGCHSGYGNYYGGHTSVYRYEAPRYQYRTVEHYRPVHVEREYHYDYGYDRHCDYPKYDRHYDAYRVRTVHYGH</sequence>
<evidence type="ECO:0000313" key="2">
    <source>
        <dbReference type="EMBL" id="ADY57729.1"/>
    </source>
</evidence>
<keyword evidence="3" id="KW-1185">Reference proteome</keyword>
<dbReference type="AlphaFoldDB" id="F0SMG7"/>
<keyword evidence="1" id="KW-0732">Signal</keyword>
<feature type="signal peptide" evidence="1">
    <location>
        <begin position="1"/>
        <end position="24"/>
    </location>
</feature>
<dbReference type="RefSeq" id="WP_013626473.1">
    <property type="nucleotide sequence ID" value="NC_015174.1"/>
</dbReference>
<dbReference type="HOGENOM" id="CLU_2357961_0_0_0"/>